<feature type="compositionally biased region" description="Basic and acidic residues" evidence="1">
    <location>
        <begin position="65"/>
        <end position="81"/>
    </location>
</feature>
<dbReference type="AlphaFoldDB" id="A0A833W086"/>
<feature type="region of interest" description="Disordered" evidence="1">
    <location>
        <begin position="41"/>
        <end position="94"/>
    </location>
</feature>
<comment type="caution">
    <text evidence="3">The sequence shown here is derived from an EMBL/GenBank/DDBJ whole genome shotgun (WGS) entry which is preliminary data.</text>
</comment>
<protein>
    <submittedName>
        <fullName evidence="3">Uncharacterized protein</fullName>
    </submittedName>
</protein>
<reference evidence="3" key="1">
    <citation type="submission" date="2019-11" db="EMBL/GenBank/DDBJ databases">
        <title>The nuclear and mitochondrial genomes of Frieseomelitta varia - a highly eusocial stingless bee (Meliponini) with a permanently sterile worker caste.</title>
        <authorList>
            <person name="Freitas F.C.P."/>
            <person name="Lourenco A.P."/>
            <person name="Nunes F.M.F."/>
            <person name="Paschoal A.R."/>
            <person name="Abreu F.C.P."/>
            <person name="Barbin F.O."/>
            <person name="Bataglia L."/>
            <person name="Cardoso-Junior C.A.M."/>
            <person name="Cervoni M.S."/>
            <person name="Silva S.R."/>
            <person name="Dalarmi F."/>
            <person name="Del Lama M.A."/>
            <person name="Depintor T.S."/>
            <person name="Ferreira K.M."/>
            <person name="Goria P.S."/>
            <person name="Jaskot M.C."/>
            <person name="Lago D.C."/>
            <person name="Luna-Lucena D."/>
            <person name="Moda L.M."/>
            <person name="Nascimento L."/>
            <person name="Pedrino M."/>
            <person name="Rabico F.O."/>
            <person name="Sanches F.C."/>
            <person name="Santos D.E."/>
            <person name="Santos C.G."/>
            <person name="Vieira J."/>
            <person name="Lopes T.F."/>
            <person name="Barchuk A.R."/>
            <person name="Hartfelder K."/>
            <person name="Simoes Z.L.P."/>
            <person name="Bitondi M.M.G."/>
            <person name="Pinheiro D.G."/>
        </authorList>
    </citation>
    <scope>NUCLEOTIDE SEQUENCE</scope>
    <source>
        <strain evidence="3">USP_RPSP 00005682</strain>
        <tissue evidence="3">Whole individual</tissue>
    </source>
</reference>
<accession>A0A833W086</accession>
<gene>
    <name evidence="3" type="ORF">E2986_13903</name>
</gene>
<evidence type="ECO:0000313" key="4">
    <source>
        <dbReference type="Proteomes" id="UP000655588"/>
    </source>
</evidence>
<keyword evidence="4" id="KW-1185">Reference proteome</keyword>
<feature type="compositionally biased region" description="Polar residues" evidence="1">
    <location>
        <begin position="85"/>
        <end position="94"/>
    </location>
</feature>
<dbReference type="EMBL" id="WNWW01000152">
    <property type="protein sequence ID" value="KAF3429640.1"/>
    <property type="molecule type" value="Genomic_DNA"/>
</dbReference>
<evidence type="ECO:0000313" key="3">
    <source>
        <dbReference type="EMBL" id="KAF3429640.1"/>
    </source>
</evidence>
<feature type="compositionally biased region" description="Polar residues" evidence="1">
    <location>
        <begin position="52"/>
        <end position="64"/>
    </location>
</feature>
<organism evidence="3 4">
    <name type="scientific">Frieseomelitta varia</name>
    <dbReference type="NCBI Taxonomy" id="561572"/>
    <lineage>
        <taxon>Eukaryota</taxon>
        <taxon>Metazoa</taxon>
        <taxon>Ecdysozoa</taxon>
        <taxon>Arthropoda</taxon>
        <taxon>Hexapoda</taxon>
        <taxon>Insecta</taxon>
        <taxon>Pterygota</taxon>
        <taxon>Neoptera</taxon>
        <taxon>Endopterygota</taxon>
        <taxon>Hymenoptera</taxon>
        <taxon>Apocrita</taxon>
        <taxon>Aculeata</taxon>
        <taxon>Apoidea</taxon>
        <taxon>Anthophila</taxon>
        <taxon>Apidae</taxon>
        <taxon>Frieseomelitta</taxon>
    </lineage>
</organism>
<evidence type="ECO:0000256" key="2">
    <source>
        <dbReference type="SAM" id="SignalP"/>
    </source>
</evidence>
<sequence length="122" mass="13445">MHTLLFFPLGAAACARQTMVPPPTSQAMNHLLVGKSALVSGKNRPLSLPSGAATTKTRPTTLNQNRRDRQGVTLHWKDTKKPKQKPSNSSGTIDWSITNGQLIHTIPVLSTIRIEVFERYSE</sequence>
<keyword evidence="2" id="KW-0732">Signal</keyword>
<evidence type="ECO:0000256" key="1">
    <source>
        <dbReference type="SAM" id="MobiDB-lite"/>
    </source>
</evidence>
<proteinExistence type="predicted"/>
<dbReference type="Proteomes" id="UP000655588">
    <property type="component" value="Unassembled WGS sequence"/>
</dbReference>
<feature type="signal peptide" evidence="2">
    <location>
        <begin position="1"/>
        <end position="15"/>
    </location>
</feature>
<name>A0A833W086_9HYME</name>
<feature type="chain" id="PRO_5032523128" evidence="2">
    <location>
        <begin position="16"/>
        <end position="122"/>
    </location>
</feature>